<feature type="compositionally biased region" description="Low complexity" evidence="1">
    <location>
        <begin position="93"/>
        <end position="106"/>
    </location>
</feature>
<proteinExistence type="predicted"/>
<keyword evidence="3" id="KW-1185">Reference proteome</keyword>
<comment type="caution">
    <text evidence="2">The sequence shown here is derived from an EMBL/GenBank/DDBJ whole genome shotgun (WGS) entry which is preliminary data.</text>
</comment>
<feature type="region of interest" description="Disordered" evidence="1">
    <location>
        <begin position="21"/>
        <end position="135"/>
    </location>
</feature>
<accession>A0ABR0BND4</accession>
<evidence type="ECO:0000313" key="3">
    <source>
        <dbReference type="Proteomes" id="UP001287286"/>
    </source>
</evidence>
<evidence type="ECO:0000256" key="1">
    <source>
        <dbReference type="SAM" id="MobiDB-lite"/>
    </source>
</evidence>
<sequence length="135" mass="14004">MDAGLDNDFNYRLVGCTSPAAARGHHTHASQTRGTNRPPRHSPLAPNRRAAPTARPPRDAAAVAALPGQEPCVPTGCTDPAPHQLAITAIGQHGSPRSHSAHPSHAFDPSLRPAPPPPGHLTSPAARTLLSATRS</sequence>
<name>A0ABR0BND4_PURLI</name>
<dbReference type="EMBL" id="JAWRVI010000049">
    <property type="protein sequence ID" value="KAK4084847.1"/>
    <property type="molecule type" value="Genomic_DNA"/>
</dbReference>
<reference evidence="2 3" key="1">
    <citation type="journal article" date="2024" name="Microbiol. Resour. Announc.">
        <title>Genome annotations for the ascomycete fungi Trichoderma harzianum, Trichoderma aggressivum, and Purpureocillium lilacinum.</title>
        <authorList>
            <person name="Beijen E.P.W."/>
            <person name="Ohm R.A."/>
        </authorList>
    </citation>
    <scope>NUCLEOTIDE SEQUENCE [LARGE SCALE GENOMIC DNA]</scope>
    <source>
        <strain evidence="2 3">CBS 150709</strain>
    </source>
</reference>
<feature type="compositionally biased region" description="Low complexity" evidence="1">
    <location>
        <begin position="43"/>
        <end position="67"/>
    </location>
</feature>
<gene>
    <name evidence="2" type="ORF">Purlil1_10067</name>
</gene>
<dbReference type="Proteomes" id="UP001287286">
    <property type="component" value="Unassembled WGS sequence"/>
</dbReference>
<evidence type="ECO:0000313" key="2">
    <source>
        <dbReference type="EMBL" id="KAK4084847.1"/>
    </source>
</evidence>
<organism evidence="2 3">
    <name type="scientific">Purpureocillium lilacinum</name>
    <name type="common">Paecilomyces lilacinus</name>
    <dbReference type="NCBI Taxonomy" id="33203"/>
    <lineage>
        <taxon>Eukaryota</taxon>
        <taxon>Fungi</taxon>
        <taxon>Dikarya</taxon>
        <taxon>Ascomycota</taxon>
        <taxon>Pezizomycotina</taxon>
        <taxon>Sordariomycetes</taxon>
        <taxon>Hypocreomycetidae</taxon>
        <taxon>Hypocreales</taxon>
        <taxon>Ophiocordycipitaceae</taxon>
        <taxon>Purpureocillium</taxon>
    </lineage>
</organism>
<protein>
    <submittedName>
        <fullName evidence="2">Uncharacterized protein</fullName>
    </submittedName>
</protein>